<evidence type="ECO:0000259" key="1">
    <source>
        <dbReference type="Pfam" id="PF01841"/>
    </source>
</evidence>
<reference evidence="2" key="1">
    <citation type="journal article" date="2021" name="PeerJ">
        <title>Extensive microbial diversity within the chicken gut microbiome revealed by metagenomics and culture.</title>
        <authorList>
            <person name="Gilroy R."/>
            <person name="Ravi A."/>
            <person name="Getino M."/>
            <person name="Pursley I."/>
            <person name="Horton D.L."/>
            <person name="Alikhan N.F."/>
            <person name="Baker D."/>
            <person name="Gharbi K."/>
            <person name="Hall N."/>
            <person name="Watson M."/>
            <person name="Adriaenssens E.M."/>
            <person name="Foster-Nyarko E."/>
            <person name="Jarju S."/>
            <person name="Secka A."/>
            <person name="Antonio M."/>
            <person name="Oren A."/>
            <person name="Chaudhuri R.R."/>
            <person name="La Ragione R."/>
            <person name="Hildebrand F."/>
            <person name="Pallen M.J."/>
        </authorList>
    </citation>
    <scope>NUCLEOTIDE SEQUENCE</scope>
    <source>
        <strain evidence="2">CHK196-7946</strain>
    </source>
</reference>
<dbReference type="InterPro" id="IPR002931">
    <property type="entry name" value="Transglutaminase-like"/>
</dbReference>
<gene>
    <name evidence="2" type="ORF">H9697_02210</name>
</gene>
<dbReference type="InterPro" id="IPR038765">
    <property type="entry name" value="Papain-like_cys_pep_sf"/>
</dbReference>
<dbReference type="EMBL" id="DWVY01000008">
    <property type="protein sequence ID" value="HJC73754.1"/>
    <property type="molecule type" value="Genomic_DNA"/>
</dbReference>
<dbReference type="SUPFAM" id="SSF54001">
    <property type="entry name" value="Cysteine proteinases"/>
    <property type="match status" value="1"/>
</dbReference>
<dbReference type="GO" id="GO:0005737">
    <property type="term" value="C:cytoplasm"/>
    <property type="evidence" value="ECO:0007669"/>
    <property type="project" value="TreeGrafter"/>
</dbReference>
<dbReference type="Gene3D" id="3.10.620.30">
    <property type="match status" value="1"/>
</dbReference>
<accession>A0A9D2Q6H5</accession>
<feature type="domain" description="Transglutaminase-like" evidence="1">
    <location>
        <begin position="165"/>
        <end position="251"/>
    </location>
</feature>
<dbReference type="PANTHER" id="PTHR46333:SF2">
    <property type="entry name" value="CYTOKINESIS PROTEIN 3"/>
    <property type="match status" value="1"/>
</dbReference>
<protein>
    <recommendedName>
        <fullName evidence="1">Transglutaminase-like domain-containing protein</fullName>
    </recommendedName>
</protein>
<dbReference type="Pfam" id="PF01841">
    <property type="entry name" value="Transglut_core"/>
    <property type="match status" value="1"/>
</dbReference>
<evidence type="ECO:0000313" key="2">
    <source>
        <dbReference type="EMBL" id="HJC73754.1"/>
    </source>
</evidence>
<name>A0A9D2Q6H5_9FIRM</name>
<dbReference type="Proteomes" id="UP000823902">
    <property type="component" value="Unassembled WGS sequence"/>
</dbReference>
<sequence>MLILLVLLGAGAAYGIPWAVDRFGGQVQETFTETVEKAVNTLSPEQADFQELTVPAEEVEGSFYYEQLSSGNQLIYRELLQGVQDMEESITIHAGRDDRPEKVYEYLLYDCPELFWCAGSSQMTVYEDHTEFHPAYSCTSEERTRRQSEIDAAVSDCIAGVDSSAGEYDRIRYVYEYLVNTVDYDENAPDNQNIYSALVGKSSVCAGYSRAAQYLLNNMGIECIYVVGTAQGQEAHAWNIVNCGGNYYQMDVTFGDPVFLSSESGENLPGNIIYYDYLCCTDAEILVDHTPSDEAAYPACTSDDLNYYRMNGMYYDSYDPQILLGDMNDSIYEGREMFVCKFDSPQLYQNARDGVVEELFPKAAQTLGSVYGLEQVKYTYIEDKTHNKIIVFWNYQ</sequence>
<dbReference type="InterPro" id="IPR052557">
    <property type="entry name" value="CAP/Cytokinesis_protein"/>
</dbReference>
<dbReference type="PANTHER" id="PTHR46333">
    <property type="entry name" value="CYTOKINESIS PROTEIN 3"/>
    <property type="match status" value="1"/>
</dbReference>
<comment type="caution">
    <text evidence="2">The sequence shown here is derived from an EMBL/GenBank/DDBJ whole genome shotgun (WGS) entry which is preliminary data.</text>
</comment>
<reference evidence="2" key="2">
    <citation type="submission" date="2021-04" db="EMBL/GenBank/DDBJ databases">
        <authorList>
            <person name="Gilroy R."/>
        </authorList>
    </citation>
    <scope>NUCLEOTIDE SEQUENCE</scope>
    <source>
        <strain evidence="2">CHK196-7946</strain>
    </source>
</reference>
<evidence type="ECO:0000313" key="3">
    <source>
        <dbReference type="Proteomes" id="UP000823902"/>
    </source>
</evidence>
<organism evidence="2 3">
    <name type="scientific">Candidatus Mediterraneibacter faecavium</name>
    <dbReference type="NCBI Taxonomy" id="2838668"/>
    <lineage>
        <taxon>Bacteria</taxon>
        <taxon>Bacillati</taxon>
        <taxon>Bacillota</taxon>
        <taxon>Clostridia</taxon>
        <taxon>Lachnospirales</taxon>
        <taxon>Lachnospiraceae</taxon>
        <taxon>Mediterraneibacter</taxon>
    </lineage>
</organism>
<proteinExistence type="predicted"/>
<dbReference type="AlphaFoldDB" id="A0A9D2Q6H5"/>